<dbReference type="EnsemblFungi" id="EJT70291">
    <property type="protein sequence ID" value="EJT70291"/>
    <property type="gene ID" value="GGTG_12464"/>
</dbReference>
<dbReference type="GeneID" id="20352922"/>
<dbReference type="EMBL" id="GL385402">
    <property type="protein sequence ID" value="EJT70291.1"/>
    <property type="molecule type" value="Genomic_DNA"/>
</dbReference>
<dbReference type="Proteomes" id="UP000006039">
    <property type="component" value="Unassembled WGS sequence"/>
</dbReference>
<gene>
    <name evidence="2" type="primary">20352922</name>
    <name evidence="1" type="ORF">GGTG_12464</name>
</gene>
<dbReference type="RefSeq" id="XP_009228625.1">
    <property type="nucleotide sequence ID" value="XM_009230361.1"/>
</dbReference>
<name>J3PG37_GAET3</name>
<dbReference type="VEuPathDB" id="FungiDB:GGTG_12464"/>
<organism evidence="1">
    <name type="scientific">Gaeumannomyces tritici (strain R3-111a-1)</name>
    <name type="common">Wheat and barley take-all root rot fungus</name>
    <name type="synonym">Gaeumannomyces graminis var. tritici</name>
    <dbReference type="NCBI Taxonomy" id="644352"/>
    <lineage>
        <taxon>Eukaryota</taxon>
        <taxon>Fungi</taxon>
        <taxon>Dikarya</taxon>
        <taxon>Ascomycota</taxon>
        <taxon>Pezizomycotina</taxon>
        <taxon>Sordariomycetes</taxon>
        <taxon>Sordariomycetidae</taxon>
        <taxon>Magnaporthales</taxon>
        <taxon>Magnaporthaceae</taxon>
        <taxon>Gaeumannomyces</taxon>
    </lineage>
</organism>
<sequence length="363" mass="38682">MDTFGEKRRAALEAHFTTDPDSISKPIITSLNGENSWLYSIPIPCDEKARGARHYFHIAVDPWLVGDLTMISGWFMTIPQPCQPAARDGAAVEAMAREIDALAASAAGDADTPDDGQERSPLGAIALTLELSDHANEPTLRTFDPSIPVVACDANTHALVKGWGHFNTIVTTPEVNSPDGLDGGGGGWPRLETSPPGALPSWLSVVRLAGAWICSGSMVAWRTSAAQGDAPRRDSILNFPHGFGPREPAAEALARAASGPGGSGGVSVAAMLHPLKENYQLWMQHTEGVEAGLALERALRPRVWVRAHDGALHYSGLFPRATMLRDRVRSLESGLEAEAAREGRPGRRPNFADVGNGEALVVT</sequence>
<dbReference type="OrthoDB" id="9971601at2759"/>
<reference evidence="2" key="4">
    <citation type="journal article" date="2015" name="G3 (Bethesda)">
        <title>Genome sequences of three phytopathogenic species of the Magnaporthaceae family of fungi.</title>
        <authorList>
            <person name="Okagaki L.H."/>
            <person name="Nunes C.C."/>
            <person name="Sailsbery J."/>
            <person name="Clay B."/>
            <person name="Brown D."/>
            <person name="John T."/>
            <person name="Oh Y."/>
            <person name="Young N."/>
            <person name="Fitzgerald M."/>
            <person name="Haas B.J."/>
            <person name="Zeng Q."/>
            <person name="Young S."/>
            <person name="Adiconis X."/>
            <person name="Fan L."/>
            <person name="Levin J.Z."/>
            <person name="Mitchell T.K."/>
            <person name="Okubara P.A."/>
            <person name="Farman M.L."/>
            <person name="Kohn L.M."/>
            <person name="Birren B."/>
            <person name="Ma L.-J."/>
            <person name="Dean R.A."/>
        </authorList>
    </citation>
    <scope>NUCLEOTIDE SEQUENCE</scope>
    <source>
        <strain evidence="2">R3-111a-1</strain>
    </source>
</reference>
<evidence type="ECO:0000313" key="3">
    <source>
        <dbReference type="Proteomes" id="UP000006039"/>
    </source>
</evidence>
<reference evidence="3" key="1">
    <citation type="submission" date="2010-07" db="EMBL/GenBank/DDBJ databases">
        <title>The genome sequence of Gaeumannomyces graminis var. tritici strain R3-111a-1.</title>
        <authorList>
            <consortium name="The Broad Institute Genome Sequencing Platform"/>
            <person name="Ma L.-J."/>
            <person name="Dead R."/>
            <person name="Young S."/>
            <person name="Zeng Q."/>
            <person name="Koehrsen M."/>
            <person name="Alvarado L."/>
            <person name="Berlin A."/>
            <person name="Chapman S.B."/>
            <person name="Chen Z."/>
            <person name="Freedman E."/>
            <person name="Gellesch M."/>
            <person name="Goldberg J."/>
            <person name="Griggs A."/>
            <person name="Gujja S."/>
            <person name="Heilman E.R."/>
            <person name="Heiman D."/>
            <person name="Hepburn T."/>
            <person name="Howarth C."/>
            <person name="Jen D."/>
            <person name="Larson L."/>
            <person name="Mehta T."/>
            <person name="Neiman D."/>
            <person name="Pearson M."/>
            <person name="Roberts A."/>
            <person name="Saif S."/>
            <person name="Shea T."/>
            <person name="Shenoy N."/>
            <person name="Sisk P."/>
            <person name="Stolte C."/>
            <person name="Sykes S."/>
            <person name="Walk T."/>
            <person name="White J."/>
            <person name="Yandava C."/>
            <person name="Haas B."/>
            <person name="Nusbaum C."/>
            <person name="Birren B."/>
        </authorList>
    </citation>
    <scope>NUCLEOTIDE SEQUENCE [LARGE SCALE GENOMIC DNA]</scope>
    <source>
        <strain evidence="3">R3-111a-1</strain>
    </source>
</reference>
<protein>
    <submittedName>
        <fullName evidence="1 2">Uncharacterized protein</fullName>
    </submittedName>
</protein>
<reference evidence="1" key="3">
    <citation type="submission" date="2010-09" db="EMBL/GenBank/DDBJ databases">
        <title>Annotation of Gaeumannomyces graminis var. tritici R3-111a-1.</title>
        <authorList>
            <consortium name="The Broad Institute Genome Sequencing Platform"/>
            <person name="Ma L.-J."/>
            <person name="Dead R."/>
            <person name="Young S.K."/>
            <person name="Zeng Q."/>
            <person name="Gargeya S."/>
            <person name="Fitzgerald M."/>
            <person name="Haas B."/>
            <person name="Abouelleil A."/>
            <person name="Alvarado L."/>
            <person name="Arachchi H.M."/>
            <person name="Berlin A."/>
            <person name="Brown A."/>
            <person name="Chapman S.B."/>
            <person name="Chen Z."/>
            <person name="Dunbar C."/>
            <person name="Freedman E."/>
            <person name="Gearin G."/>
            <person name="Gellesch M."/>
            <person name="Goldberg J."/>
            <person name="Griggs A."/>
            <person name="Gujja S."/>
            <person name="Heiman D."/>
            <person name="Howarth C."/>
            <person name="Larson L."/>
            <person name="Lui A."/>
            <person name="MacDonald P.J.P."/>
            <person name="Mehta T."/>
            <person name="Montmayeur A."/>
            <person name="Murphy C."/>
            <person name="Neiman D."/>
            <person name="Pearson M."/>
            <person name="Priest M."/>
            <person name="Roberts A."/>
            <person name="Saif S."/>
            <person name="Shea T."/>
            <person name="Shenoy N."/>
            <person name="Sisk P."/>
            <person name="Stolte C."/>
            <person name="Sykes S."/>
            <person name="Yandava C."/>
            <person name="Wortman J."/>
            <person name="Nusbaum C."/>
            <person name="Birren B."/>
        </authorList>
    </citation>
    <scope>NUCLEOTIDE SEQUENCE</scope>
    <source>
        <strain evidence="1">R3-111a-1</strain>
    </source>
</reference>
<dbReference type="PANTHER" id="PTHR36142:SF2">
    <property type="entry name" value="METALLO-HYDROLASE_OXIDOREDUCTASE SUPERFAMILY PROTEIN"/>
    <property type="match status" value="1"/>
</dbReference>
<keyword evidence="3" id="KW-1185">Reference proteome</keyword>
<dbReference type="AlphaFoldDB" id="J3PG37"/>
<reference evidence="2" key="5">
    <citation type="submission" date="2018-04" db="UniProtKB">
        <authorList>
            <consortium name="EnsemblFungi"/>
        </authorList>
    </citation>
    <scope>IDENTIFICATION</scope>
    <source>
        <strain evidence="2">R3-111a-1</strain>
    </source>
</reference>
<accession>J3PG37</accession>
<proteinExistence type="predicted"/>
<dbReference type="HOGENOM" id="CLU_047435_0_0_1"/>
<dbReference type="PANTHER" id="PTHR36142">
    <property type="entry name" value="METALLO-HYDROLASE/OXIDOREDUCTASE SUPERFAMILY PROTEIN"/>
    <property type="match status" value="1"/>
</dbReference>
<reference evidence="1" key="2">
    <citation type="submission" date="2010-07" db="EMBL/GenBank/DDBJ databases">
        <authorList>
            <consortium name="The Broad Institute Genome Sequencing Platform"/>
            <consortium name="Broad Institute Genome Sequencing Center for Infectious Disease"/>
            <person name="Ma L.-J."/>
            <person name="Dead R."/>
            <person name="Young S."/>
            <person name="Zeng Q."/>
            <person name="Koehrsen M."/>
            <person name="Alvarado L."/>
            <person name="Berlin A."/>
            <person name="Chapman S.B."/>
            <person name="Chen Z."/>
            <person name="Freedman E."/>
            <person name="Gellesch M."/>
            <person name="Goldberg J."/>
            <person name="Griggs A."/>
            <person name="Gujja S."/>
            <person name="Heilman E.R."/>
            <person name="Heiman D."/>
            <person name="Hepburn T."/>
            <person name="Howarth C."/>
            <person name="Jen D."/>
            <person name="Larson L."/>
            <person name="Mehta T."/>
            <person name="Neiman D."/>
            <person name="Pearson M."/>
            <person name="Roberts A."/>
            <person name="Saif S."/>
            <person name="Shea T."/>
            <person name="Shenoy N."/>
            <person name="Sisk P."/>
            <person name="Stolte C."/>
            <person name="Sykes S."/>
            <person name="Walk T."/>
            <person name="White J."/>
            <person name="Yandava C."/>
            <person name="Haas B."/>
            <person name="Nusbaum C."/>
            <person name="Birren B."/>
        </authorList>
    </citation>
    <scope>NUCLEOTIDE SEQUENCE</scope>
    <source>
        <strain evidence="1">R3-111a-1</strain>
    </source>
</reference>
<evidence type="ECO:0000313" key="2">
    <source>
        <dbReference type="EnsemblFungi" id="EJT70291"/>
    </source>
</evidence>
<dbReference type="eggNOG" id="ENOG502RYFN">
    <property type="taxonomic scope" value="Eukaryota"/>
</dbReference>
<evidence type="ECO:0000313" key="1">
    <source>
        <dbReference type="EMBL" id="EJT70291.1"/>
    </source>
</evidence>